<dbReference type="SMART" id="SM00052">
    <property type="entry name" value="EAL"/>
    <property type="match status" value="1"/>
</dbReference>
<reference evidence="8 9" key="1">
    <citation type="submission" date="2013-08" db="EMBL/GenBank/DDBJ databases">
        <title>Genome sequencing of Cellulomonas carbonis T26.</title>
        <authorList>
            <person name="Chen F."/>
            <person name="Li Y."/>
            <person name="Wang G."/>
        </authorList>
    </citation>
    <scope>NUCLEOTIDE SEQUENCE [LARGE SCALE GENOMIC DNA]</scope>
    <source>
        <strain evidence="8 9">T26</strain>
    </source>
</reference>
<dbReference type="Gene3D" id="3.30.450.20">
    <property type="entry name" value="PAS domain"/>
    <property type="match status" value="1"/>
</dbReference>
<evidence type="ECO:0000259" key="6">
    <source>
        <dbReference type="PROSITE" id="PS50883"/>
    </source>
</evidence>
<dbReference type="PANTHER" id="PTHR44757:SF2">
    <property type="entry name" value="BIOFILM ARCHITECTURE MAINTENANCE PROTEIN MBAA"/>
    <property type="match status" value="1"/>
</dbReference>
<dbReference type="SUPFAM" id="SSF55785">
    <property type="entry name" value="PYP-like sensor domain (PAS domain)"/>
    <property type="match status" value="1"/>
</dbReference>
<dbReference type="AlphaFoldDB" id="A0A0A0BQS9"/>
<keyword evidence="9" id="KW-1185">Reference proteome</keyword>
<dbReference type="SMART" id="SM00091">
    <property type="entry name" value="PAS"/>
    <property type="match status" value="1"/>
</dbReference>
<dbReference type="CDD" id="cd01948">
    <property type="entry name" value="EAL"/>
    <property type="match status" value="1"/>
</dbReference>
<dbReference type="Proteomes" id="UP000029839">
    <property type="component" value="Unassembled WGS sequence"/>
</dbReference>
<feature type="domain" description="EAL" evidence="6">
    <location>
        <begin position="854"/>
        <end position="1134"/>
    </location>
</feature>
<dbReference type="EMBL" id="AXCY01000038">
    <property type="protein sequence ID" value="KGM10823.1"/>
    <property type="molecule type" value="Genomic_DNA"/>
</dbReference>
<evidence type="ECO:0000256" key="1">
    <source>
        <dbReference type="ARBA" id="ARBA00023015"/>
    </source>
</evidence>
<dbReference type="InterPro" id="IPR043128">
    <property type="entry name" value="Rev_trsase/Diguanyl_cyclase"/>
</dbReference>
<comment type="caution">
    <text evidence="8">The sequence shown here is derived from an EMBL/GenBank/DDBJ whole genome shotgun (WGS) entry which is preliminary data.</text>
</comment>
<dbReference type="CDD" id="cd06267">
    <property type="entry name" value="PBP1_LacI_sugar_binding-like"/>
    <property type="match status" value="1"/>
</dbReference>
<feature type="domain" description="PAC" evidence="5">
    <location>
        <begin position="627"/>
        <end position="680"/>
    </location>
</feature>
<dbReference type="OrthoDB" id="8864477at2"/>
<protein>
    <submittedName>
        <fullName evidence="8">Diguanylate cyclase</fullName>
    </submittedName>
</protein>
<dbReference type="Gene3D" id="3.30.70.270">
    <property type="match status" value="1"/>
</dbReference>
<dbReference type="PROSITE" id="PS50113">
    <property type="entry name" value="PAC"/>
    <property type="match status" value="1"/>
</dbReference>
<dbReference type="Gene3D" id="3.40.50.2300">
    <property type="match status" value="2"/>
</dbReference>
<dbReference type="NCBIfam" id="TIGR00229">
    <property type="entry name" value="sensory_box"/>
    <property type="match status" value="1"/>
</dbReference>
<dbReference type="GO" id="GO:0003677">
    <property type="term" value="F:DNA binding"/>
    <property type="evidence" value="ECO:0007669"/>
    <property type="project" value="UniProtKB-KW"/>
</dbReference>
<dbReference type="Pfam" id="PF13377">
    <property type="entry name" value="Peripla_BP_3"/>
    <property type="match status" value="1"/>
</dbReference>
<dbReference type="Pfam" id="PF00563">
    <property type="entry name" value="EAL"/>
    <property type="match status" value="1"/>
</dbReference>
<evidence type="ECO:0000256" key="3">
    <source>
        <dbReference type="ARBA" id="ARBA00023163"/>
    </source>
</evidence>
<dbReference type="InterPro" id="IPR028082">
    <property type="entry name" value="Peripla_BP_I"/>
</dbReference>
<gene>
    <name evidence="8" type="ORF">N868_13655</name>
</gene>
<evidence type="ECO:0000313" key="9">
    <source>
        <dbReference type="Proteomes" id="UP000029839"/>
    </source>
</evidence>
<dbReference type="SMART" id="SM00267">
    <property type="entry name" value="GGDEF"/>
    <property type="match status" value="1"/>
</dbReference>
<dbReference type="SUPFAM" id="SSF53822">
    <property type="entry name" value="Periplasmic binding protein-like I"/>
    <property type="match status" value="1"/>
</dbReference>
<reference evidence="8 9" key="2">
    <citation type="journal article" date="2015" name="Stand. Genomic Sci.">
        <title>Draft genome sequence of Cellulomonas carbonis T26(T) and comparative analysis of six Cellulomonas genomes.</title>
        <authorList>
            <person name="Zhuang W."/>
            <person name="Zhang S."/>
            <person name="Xia X."/>
            <person name="Wang G."/>
        </authorList>
    </citation>
    <scope>NUCLEOTIDE SEQUENCE [LARGE SCALE GENOMIC DNA]</scope>
    <source>
        <strain evidence="8 9">T26</strain>
    </source>
</reference>
<dbReference type="Pfam" id="PF00990">
    <property type="entry name" value="GGDEF"/>
    <property type="match status" value="1"/>
</dbReference>
<evidence type="ECO:0000259" key="5">
    <source>
        <dbReference type="PROSITE" id="PS50113"/>
    </source>
</evidence>
<evidence type="ECO:0000313" key="8">
    <source>
        <dbReference type="EMBL" id="KGM10823.1"/>
    </source>
</evidence>
<keyword evidence="3" id="KW-0804">Transcription</keyword>
<keyword evidence="2" id="KW-0238">DNA-binding</keyword>
<evidence type="ECO:0000259" key="4">
    <source>
        <dbReference type="PROSITE" id="PS50112"/>
    </source>
</evidence>
<dbReference type="InterPro" id="IPR035919">
    <property type="entry name" value="EAL_sf"/>
</dbReference>
<dbReference type="InterPro" id="IPR046335">
    <property type="entry name" value="LacI/GalR-like_sensor"/>
</dbReference>
<sequence length="1141" mass="120777">MTSSPTLLVFSPSTGGYYFGALLRGVARELASVGGRAVVVQTLEPGARSDEQGEAPDFAPRVAWDHADGVLSITSAVRGEYLAPLAARDLPVVVASGTAAGVVVPTAAPDNAGGTTAAVEHLAQHGHTRIGFVGNVAQRDVRDRYDAYVRTLERHGLRADPAHLFVAPDNGTSGGRAAGHAFLAAGERPTALVVATDRNALGLMSVVQAAGVDVPGDVAVVGFDDIEASDVSAPPLTTVSQPFDEVGALATRLVLEGVGGRPVPATPHVAPASLVVRASCGCRPRSDGDARTRAADDDLAQAGDVARAGDADRARTAALVLRAVSSGVPGRDVDAERLVDDVLRVVHAPTPDAAALRRLLRRLTPRADAMRAVTRVLERHVRATLDAPAAATLVAGLRDLQAGAFLQQAAEVEQMLDEQVAVDAGLLDTRDPRSLSWLAGTGVRGAVLATWERDQELVVAGTYDPDGRLAVQVGEPVPVERFPPASLVRTAAPDERLVCFVVPVRTRERDWGLLALVTEIEATSARETYHHWSALLASALEQQALQAAAHASEQRHALAAEAARDGLWEVDVVTGATYVSERGRELLGFTRDEPLEAAAWKRGVHPDDLPGLRAAIREVIAVPGVAVEREYRVTLPGQTEAQWRLVRALGVADSTGACARMVGSLSDVDPRKRLEERLRLGALYDEVTGLPNRRHLLDRLAQAVETSRRHPDRGYAVVFLDLDGFKLVNDSLGHLVGDQLLTVVADRLRRQVRAADTAARFGGDEFAVLLADPVPDEVLVIAHRLQRAIAEPVVLAGQEVTVTASIGITTSDVGYTDPEDVLRDADTAMYDAKATERGTASVFERGMHVRATGRLQERAELRRALVDGQFVVHYQPVVALGDDAARAGGGTTSEEPAAASSAEAVATGRGSGVSHLEALVRWHHPERGVLLPAEFLPALVDNGSVVTLGEQVLEQVCRQLAEWERQGATPTVAVNLSHAEFWAADLPERVRAVLDRHGVAADRIVLEVTEAVIMSDMGGAQRVAGALHDLGVALHIDDFGTGHSSLAALRDLPVDALKIDGSFIRGMDDARTGELVRVVVELGRVLGLGVVAECVETADQAAALAAMGCGRAQGWFYGRAEPGDVVGPLLERTAAREPARA</sequence>
<accession>A0A0A0BQS9</accession>
<dbReference type="InterPro" id="IPR029787">
    <property type="entry name" value="Nucleotide_cyclase"/>
</dbReference>
<dbReference type="InterPro" id="IPR013655">
    <property type="entry name" value="PAS_fold_3"/>
</dbReference>
<dbReference type="SUPFAM" id="SSF141868">
    <property type="entry name" value="EAL domain-like"/>
    <property type="match status" value="1"/>
</dbReference>
<feature type="domain" description="GGDEF" evidence="7">
    <location>
        <begin position="713"/>
        <end position="845"/>
    </location>
</feature>
<dbReference type="CDD" id="cd00130">
    <property type="entry name" value="PAS"/>
    <property type="match status" value="1"/>
</dbReference>
<dbReference type="InterPro" id="IPR000160">
    <property type="entry name" value="GGDEF_dom"/>
</dbReference>
<dbReference type="InterPro" id="IPR000700">
    <property type="entry name" value="PAS-assoc_C"/>
</dbReference>
<dbReference type="PROSITE" id="PS50112">
    <property type="entry name" value="PAS"/>
    <property type="match status" value="1"/>
</dbReference>
<organism evidence="8 9">
    <name type="scientific">Cellulomonas carbonis T26</name>
    <dbReference type="NCBI Taxonomy" id="947969"/>
    <lineage>
        <taxon>Bacteria</taxon>
        <taxon>Bacillati</taxon>
        <taxon>Actinomycetota</taxon>
        <taxon>Actinomycetes</taxon>
        <taxon>Micrococcales</taxon>
        <taxon>Cellulomonadaceae</taxon>
        <taxon>Cellulomonas</taxon>
    </lineage>
</organism>
<keyword evidence="1" id="KW-0805">Transcription regulation</keyword>
<dbReference type="InterPro" id="IPR000014">
    <property type="entry name" value="PAS"/>
</dbReference>
<dbReference type="InterPro" id="IPR001633">
    <property type="entry name" value="EAL_dom"/>
</dbReference>
<dbReference type="NCBIfam" id="TIGR00254">
    <property type="entry name" value="GGDEF"/>
    <property type="match status" value="1"/>
</dbReference>
<dbReference type="PROSITE" id="PS50883">
    <property type="entry name" value="EAL"/>
    <property type="match status" value="1"/>
</dbReference>
<dbReference type="Gene3D" id="3.20.20.450">
    <property type="entry name" value="EAL domain"/>
    <property type="match status" value="1"/>
</dbReference>
<evidence type="ECO:0000256" key="2">
    <source>
        <dbReference type="ARBA" id="ARBA00023125"/>
    </source>
</evidence>
<dbReference type="CDD" id="cd01949">
    <property type="entry name" value="GGDEF"/>
    <property type="match status" value="1"/>
</dbReference>
<proteinExistence type="predicted"/>
<dbReference type="InterPro" id="IPR052155">
    <property type="entry name" value="Biofilm_reg_signaling"/>
</dbReference>
<dbReference type="InterPro" id="IPR035965">
    <property type="entry name" value="PAS-like_dom_sf"/>
</dbReference>
<dbReference type="PROSITE" id="PS50887">
    <property type="entry name" value="GGDEF"/>
    <property type="match status" value="1"/>
</dbReference>
<dbReference type="Pfam" id="PF08447">
    <property type="entry name" value="PAS_3"/>
    <property type="match status" value="1"/>
</dbReference>
<name>A0A0A0BQS9_9CELL</name>
<dbReference type="PANTHER" id="PTHR44757">
    <property type="entry name" value="DIGUANYLATE CYCLASE DGCP"/>
    <property type="match status" value="1"/>
</dbReference>
<evidence type="ECO:0000259" key="7">
    <source>
        <dbReference type="PROSITE" id="PS50887"/>
    </source>
</evidence>
<dbReference type="SUPFAM" id="SSF55073">
    <property type="entry name" value="Nucleotide cyclase"/>
    <property type="match status" value="1"/>
</dbReference>
<feature type="domain" description="PAS" evidence="4">
    <location>
        <begin position="552"/>
        <end position="623"/>
    </location>
</feature>
<dbReference type="RefSeq" id="WP_052426176.1">
    <property type="nucleotide sequence ID" value="NZ_AXCY01000038.1"/>
</dbReference>